<keyword evidence="2" id="KW-1185">Reference proteome</keyword>
<gene>
    <name evidence="1" type="ORF">CLUMA_CG006203</name>
</gene>
<proteinExistence type="predicted"/>
<dbReference type="Proteomes" id="UP000183832">
    <property type="component" value="Unassembled WGS sequence"/>
</dbReference>
<evidence type="ECO:0000313" key="2">
    <source>
        <dbReference type="Proteomes" id="UP000183832"/>
    </source>
</evidence>
<sequence length="94" mass="10854">MEESCSALKHHLLRKWAVPKGRNFMKIETINLPQHQSLQHNSMFICFSTSANFLQRTIHAMSGMLNKDKTPESSIRAMNFRCESFSTLKVLRNA</sequence>
<organism evidence="1 2">
    <name type="scientific">Clunio marinus</name>
    <dbReference type="NCBI Taxonomy" id="568069"/>
    <lineage>
        <taxon>Eukaryota</taxon>
        <taxon>Metazoa</taxon>
        <taxon>Ecdysozoa</taxon>
        <taxon>Arthropoda</taxon>
        <taxon>Hexapoda</taxon>
        <taxon>Insecta</taxon>
        <taxon>Pterygota</taxon>
        <taxon>Neoptera</taxon>
        <taxon>Endopterygota</taxon>
        <taxon>Diptera</taxon>
        <taxon>Nematocera</taxon>
        <taxon>Chironomoidea</taxon>
        <taxon>Chironomidae</taxon>
        <taxon>Clunio</taxon>
    </lineage>
</organism>
<accession>A0A1J1HXA1</accession>
<name>A0A1J1HXA1_9DIPT</name>
<protein>
    <submittedName>
        <fullName evidence="1">CLUMA_CG006203, isoform A</fullName>
    </submittedName>
</protein>
<dbReference type="AlphaFoldDB" id="A0A1J1HXA1"/>
<evidence type="ECO:0000313" key="1">
    <source>
        <dbReference type="EMBL" id="CRK92653.1"/>
    </source>
</evidence>
<dbReference type="EMBL" id="CVRI01000034">
    <property type="protein sequence ID" value="CRK92653.1"/>
    <property type="molecule type" value="Genomic_DNA"/>
</dbReference>
<reference evidence="1 2" key="1">
    <citation type="submission" date="2015-04" db="EMBL/GenBank/DDBJ databases">
        <authorList>
            <person name="Syromyatnikov M.Y."/>
            <person name="Popov V.N."/>
        </authorList>
    </citation>
    <scope>NUCLEOTIDE SEQUENCE [LARGE SCALE GENOMIC DNA]</scope>
</reference>